<proteinExistence type="predicted"/>
<dbReference type="Pfam" id="PF02518">
    <property type="entry name" value="HATPase_c"/>
    <property type="match status" value="1"/>
</dbReference>
<dbReference type="InterPro" id="IPR003594">
    <property type="entry name" value="HATPase_dom"/>
</dbReference>
<sequence>MARAFNRMARELRDTVAEKQRLARAEAEASERETRRYNALLESTVRERTAELELANTRLSESLRQLQATQAQLLFADRLASVGQLAAGVGHEINNPLAFIISNLEFVREELLRPLGASGAPRSELVTALAEAREGAERVRVIVGELGNLARPDSMESGPVDLGAVVRSAEKMAMHLIRPRARLELEVDAAPPVYGNGARLCQVLLNLLLNAAHAIEPGQVERNVIRVNARAEDAGGVVVEVSDTGCGIPPENLGRIFNPFFTTRPVGKGTG</sequence>
<dbReference type="Gene3D" id="1.10.287.130">
    <property type="match status" value="1"/>
</dbReference>
<gene>
    <name evidence="5" type="ORF">HG543_52715</name>
</gene>
<dbReference type="SUPFAM" id="SSF55874">
    <property type="entry name" value="ATPase domain of HSP90 chaperone/DNA topoisomerase II/histidine kinase"/>
    <property type="match status" value="1"/>
</dbReference>
<evidence type="ECO:0000313" key="6">
    <source>
        <dbReference type="Proteomes" id="UP000518300"/>
    </source>
</evidence>
<keyword evidence="3" id="KW-0597">Phosphoprotein</keyword>
<evidence type="ECO:0000256" key="1">
    <source>
        <dbReference type="ARBA" id="ARBA00000085"/>
    </source>
</evidence>
<dbReference type="InterPro" id="IPR036890">
    <property type="entry name" value="HATPase_C_sf"/>
</dbReference>
<dbReference type="SMART" id="SM00387">
    <property type="entry name" value="HATPase_c"/>
    <property type="match status" value="1"/>
</dbReference>
<keyword evidence="5" id="KW-0418">Kinase</keyword>
<keyword evidence="6" id="KW-1185">Reference proteome</keyword>
<name>A0A848M2B1_9BACT</name>
<dbReference type="CDD" id="cd00082">
    <property type="entry name" value="HisKA"/>
    <property type="match status" value="1"/>
</dbReference>
<dbReference type="PROSITE" id="PS50109">
    <property type="entry name" value="HIS_KIN"/>
    <property type="match status" value="1"/>
</dbReference>
<dbReference type="PRINTS" id="PR00344">
    <property type="entry name" value="BCTRLSENSOR"/>
</dbReference>
<dbReference type="PANTHER" id="PTHR43065">
    <property type="entry name" value="SENSOR HISTIDINE KINASE"/>
    <property type="match status" value="1"/>
</dbReference>
<dbReference type="EC" id="2.7.13.3" evidence="2"/>
<dbReference type="SUPFAM" id="SSF47384">
    <property type="entry name" value="Homodimeric domain of signal transducing histidine kinase"/>
    <property type="match status" value="1"/>
</dbReference>
<protein>
    <recommendedName>
        <fullName evidence="2">histidine kinase</fullName>
        <ecNumber evidence="2">2.7.13.3</ecNumber>
    </recommendedName>
</protein>
<dbReference type="Pfam" id="PF00512">
    <property type="entry name" value="HisKA"/>
    <property type="match status" value="1"/>
</dbReference>
<evidence type="ECO:0000259" key="4">
    <source>
        <dbReference type="PROSITE" id="PS50109"/>
    </source>
</evidence>
<feature type="domain" description="Histidine kinase" evidence="4">
    <location>
        <begin position="88"/>
        <end position="271"/>
    </location>
</feature>
<dbReference type="Proteomes" id="UP000518300">
    <property type="component" value="Unassembled WGS sequence"/>
</dbReference>
<dbReference type="AlphaFoldDB" id="A0A848M2B1"/>
<keyword evidence="5" id="KW-0808">Transferase</keyword>
<dbReference type="SMART" id="SM00388">
    <property type="entry name" value="HisKA"/>
    <property type="match status" value="1"/>
</dbReference>
<dbReference type="InterPro" id="IPR003661">
    <property type="entry name" value="HisK_dim/P_dom"/>
</dbReference>
<evidence type="ECO:0000256" key="3">
    <source>
        <dbReference type="ARBA" id="ARBA00022553"/>
    </source>
</evidence>
<evidence type="ECO:0000313" key="5">
    <source>
        <dbReference type="EMBL" id="NMO23464.1"/>
    </source>
</evidence>
<accession>A0A848M2B1</accession>
<comment type="caution">
    <text evidence="5">The sequence shown here is derived from an EMBL/GenBank/DDBJ whole genome shotgun (WGS) entry which is preliminary data.</text>
</comment>
<dbReference type="InterPro" id="IPR004358">
    <property type="entry name" value="Sig_transdc_His_kin-like_C"/>
</dbReference>
<feature type="non-terminal residue" evidence="5">
    <location>
        <position position="271"/>
    </location>
</feature>
<dbReference type="PANTHER" id="PTHR43065:SF42">
    <property type="entry name" value="TWO-COMPONENT SENSOR PPRA"/>
    <property type="match status" value="1"/>
</dbReference>
<evidence type="ECO:0000256" key="2">
    <source>
        <dbReference type="ARBA" id="ARBA00012438"/>
    </source>
</evidence>
<dbReference type="GO" id="GO:0000155">
    <property type="term" value="F:phosphorelay sensor kinase activity"/>
    <property type="evidence" value="ECO:0007669"/>
    <property type="project" value="InterPro"/>
</dbReference>
<dbReference type="Gene3D" id="3.30.565.10">
    <property type="entry name" value="Histidine kinase-like ATPase, C-terminal domain"/>
    <property type="match status" value="1"/>
</dbReference>
<organism evidence="5 6">
    <name type="scientific">Pyxidicoccus fallax</name>
    <dbReference type="NCBI Taxonomy" id="394095"/>
    <lineage>
        <taxon>Bacteria</taxon>
        <taxon>Pseudomonadati</taxon>
        <taxon>Myxococcota</taxon>
        <taxon>Myxococcia</taxon>
        <taxon>Myxococcales</taxon>
        <taxon>Cystobacterineae</taxon>
        <taxon>Myxococcaceae</taxon>
        <taxon>Pyxidicoccus</taxon>
    </lineage>
</organism>
<dbReference type="InterPro" id="IPR005467">
    <property type="entry name" value="His_kinase_dom"/>
</dbReference>
<comment type="catalytic activity">
    <reaction evidence="1">
        <text>ATP + protein L-histidine = ADP + protein N-phospho-L-histidine.</text>
        <dbReference type="EC" id="2.7.13.3"/>
    </reaction>
</comment>
<reference evidence="5 6" key="1">
    <citation type="submission" date="2020-04" db="EMBL/GenBank/DDBJ databases">
        <title>Draft genome of Pyxidicoccus fallax type strain.</title>
        <authorList>
            <person name="Whitworth D.E."/>
        </authorList>
    </citation>
    <scope>NUCLEOTIDE SEQUENCE [LARGE SCALE GENOMIC DNA]</scope>
    <source>
        <strain evidence="5 6">DSM 14698</strain>
    </source>
</reference>
<dbReference type="EMBL" id="JABBJJ010000623">
    <property type="protein sequence ID" value="NMO23464.1"/>
    <property type="molecule type" value="Genomic_DNA"/>
</dbReference>
<dbReference type="InterPro" id="IPR036097">
    <property type="entry name" value="HisK_dim/P_sf"/>
</dbReference>